<dbReference type="AlphaFoldDB" id="A0A452VFC6"/>
<accession>A0A452VFC6</accession>
<proteinExistence type="predicted"/>
<reference evidence="1" key="1">
    <citation type="submission" date="2019-03" db="UniProtKB">
        <authorList>
            <consortium name="Ensembl"/>
        </authorList>
    </citation>
    <scope>IDENTIFICATION</scope>
</reference>
<evidence type="ECO:0000313" key="1">
    <source>
        <dbReference type="Ensembl" id="ENSUMAP00000032360"/>
    </source>
</evidence>
<organism evidence="1">
    <name type="scientific">Ursus maritimus</name>
    <name type="common">Polar bear</name>
    <name type="synonym">Thalarctos maritimus</name>
    <dbReference type="NCBI Taxonomy" id="29073"/>
    <lineage>
        <taxon>Eukaryota</taxon>
        <taxon>Metazoa</taxon>
        <taxon>Chordata</taxon>
        <taxon>Craniata</taxon>
        <taxon>Vertebrata</taxon>
        <taxon>Euteleostomi</taxon>
        <taxon>Mammalia</taxon>
        <taxon>Eutheria</taxon>
        <taxon>Laurasiatheria</taxon>
        <taxon>Carnivora</taxon>
        <taxon>Caniformia</taxon>
        <taxon>Ursidae</taxon>
        <taxon>Ursus</taxon>
    </lineage>
</organism>
<name>A0A452VFC6_URSMA</name>
<sequence length="55" mass="5656">MAAKEGMPASALRVLEEALGMDLTAAGDTAEAVAAEGAYYRLPAGSHPLLLNIRT</sequence>
<protein>
    <submittedName>
        <fullName evidence="1">Uncharacterized protein</fullName>
    </submittedName>
</protein>
<dbReference type="Ensembl" id="ENSUMAT00000038252.1">
    <property type="protein sequence ID" value="ENSUMAP00000032360.1"/>
    <property type="gene ID" value="ENSUMAG00000023307.1"/>
</dbReference>